<protein>
    <submittedName>
        <fullName evidence="1">Uncharacterized protein</fullName>
    </submittedName>
</protein>
<comment type="caution">
    <text evidence="1">The sequence shown here is derived from an EMBL/GenBank/DDBJ whole genome shotgun (WGS) entry which is preliminary data.</text>
</comment>
<gene>
    <name evidence="1" type="ORF">RRG08_040436</name>
</gene>
<reference evidence="1" key="1">
    <citation type="journal article" date="2023" name="G3 (Bethesda)">
        <title>A reference genome for the long-term kleptoplast-retaining sea slug Elysia crispata morphotype clarki.</title>
        <authorList>
            <person name="Eastman K.E."/>
            <person name="Pendleton A.L."/>
            <person name="Shaikh M.A."/>
            <person name="Suttiyut T."/>
            <person name="Ogas R."/>
            <person name="Tomko P."/>
            <person name="Gavelis G."/>
            <person name="Widhalm J.R."/>
            <person name="Wisecaver J.H."/>
        </authorList>
    </citation>
    <scope>NUCLEOTIDE SEQUENCE</scope>
    <source>
        <strain evidence="1">ECLA1</strain>
    </source>
</reference>
<proteinExistence type="predicted"/>
<dbReference type="EMBL" id="JAWDGP010004190">
    <property type="protein sequence ID" value="KAK3766914.1"/>
    <property type="molecule type" value="Genomic_DNA"/>
</dbReference>
<evidence type="ECO:0000313" key="2">
    <source>
        <dbReference type="Proteomes" id="UP001283361"/>
    </source>
</evidence>
<organism evidence="1 2">
    <name type="scientific">Elysia crispata</name>
    <name type="common">lettuce slug</name>
    <dbReference type="NCBI Taxonomy" id="231223"/>
    <lineage>
        <taxon>Eukaryota</taxon>
        <taxon>Metazoa</taxon>
        <taxon>Spiralia</taxon>
        <taxon>Lophotrochozoa</taxon>
        <taxon>Mollusca</taxon>
        <taxon>Gastropoda</taxon>
        <taxon>Heterobranchia</taxon>
        <taxon>Euthyneura</taxon>
        <taxon>Panpulmonata</taxon>
        <taxon>Sacoglossa</taxon>
        <taxon>Placobranchoidea</taxon>
        <taxon>Plakobranchidae</taxon>
        <taxon>Elysia</taxon>
    </lineage>
</organism>
<evidence type="ECO:0000313" key="1">
    <source>
        <dbReference type="EMBL" id="KAK3766914.1"/>
    </source>
</evidence>
<sequence length="103" mass="11574">MAAAYRYVFVETITASTALTLHPNSTRIYQSVETVLRCTTIALELLTKMYVETIMVFIVCELHPECCIYKDIKINCYSRNAQALVALTATMALAPHRGNLLEN</sequence>
<dbReference type="AlphaFoldDB" id="A0AAE0ZCK0"/>
<dbReference type="Proteomes" id="UP001283361">
    <property type="component" value="Unassembled WGS sequence"/>
</dbReference>
<name>A0AAE0ZCK0_9GAST</name>
<keyword evidence="2" id="KW-1185">Reference proteome</keyword>
<accession>A0AAE0ZCK0</accession>